<dbReference type="OrthoDB" id="10605067at2759"/>
<feature type="non-terminal residue" evidence="1">
    <location>
        <position position="115"/>
    </location>
</feature>
<reference evidence="1 2" key="1">
    <citation type="submission" date="2019-08" db="EMBL/GenBank/DDBJ databases">
        <title>Whole genome of Aphis craccivora.</title>
        <authorList>
            <person name="Voronova N.V."/>
            <person name="Shulinski R.S."/>
            <person name="Bandarenka Y.V."/>
            <person name="Zhorov D.G."/>
            <person name="Warner D."/>
        </authorList>
    </citation>
    <scope>NUCLEOTIDE SEQUENCE [LARGE SCALE GENOMIC DNA]</scope>
    <source>
        <strain evidence="1">180601</strain>
        <tissue evidence="1">Whole Body</tissue>
    </source>
</reference>
<evidence type="ECO:0000313" key="1">
    <source>
        <dbReference type="EMBL" id="KAF0701966.1"/>
    </source>
</evidence>
<organism evidence="1 2">
    <name type="scientific">Aphis craccivora</name>
    <name type="common">Cowpea aphid</name>
    <dbReference type="NCBI Taxonomy" id="307492"/>
    <lineage>
        <taxon>Eukaryota</taxon>
        <taxon>Metazoa</taxon>
        <taxon>Ecdysozoa</taxon>
        <taxon>Arthropoda</taxon>
        <taxon>Hexapoda</taxon>
        <taxon>Insecta</taxon>
        <taxon>Pterygota</taxon>
        <taxon>Neoptera</taxon>
        <taxon>Paraneoptera</taxon>
        <taxon>Hemiptera</taxon>
        <taxon>Sternorrhyncha</taxon>
        <taxon>Aphidomorpha</taxon>
        <taxon>Aphidoidea</taxon>
        <taxon>Aphididae</taxon>
        <taxon>Aphidini</taxon>
        <taxon>Aphis</taxon>
        <taxon>Aphis</taxon>
    </lineage>
</organism>
<name>A0A6G0VML8_APHCR</name>
<dbReference type="AlphaFoldDB" id="A0A6G0VML8"/>
<proteinExistence type="predicted"/>
<dbReference type="Proteomes" id="UP000478052">
    <property type="component" value="Unassembled WGS sequence"/>
</dbReference>
<accession>A0A6G0VML8</accession>
<comment type="caution">
    <text evidence="1">The sequence shown here is derived from an EMBL/GenBank/DDBJ whole genome shotgun (WGS) entry which is preliminary data.</text>
</comment>
<protein>
    <submittedName>
        <fullName evidence="1">Zinc finger MYM-type protein 1-like</fullName>
    </submittedName>
</protein>
<keyword evidence="2" id="KW-1185">Reference proteome</keyword>
<dbReference type="EMBL" id="VUJU01014484">
    <property type="protein sequence ID" value="KAF0701966.1"/>
    <property type="molecule type" value="Genomic_DNA"/>
</dbReference>
<evidence type="ECO:0000313" key="2">
    <source>
        <dbReference type="Proteomes" id="UP000478052"/>
    </source>
</evidence>
<sequence length="115" mass="13077">MTENNKECLCGKKKGILNSTNWTRHITSCKVMKNKNKCSDISSFFKVSDTATSTKNNEFDVNSKTKRQRLDVEETVKTHLFTVAETTIPNNAESPEQEVEYSKVVQEINIVDVTE</sequence>
<gene>
    <name evidence="1" type="ORF">FWK35_00035927</name>
</gene>